<dbReference type="PIRSF" id="PIRSF002741">
    <property type="entry name" value="MppA"/>
    <property type="match status" value="1"/>
</dbReference>
<dbReference type="STRING" id="553466.SAMN04487950_3397"/>
<organism evidence="6 7">
    <name type="scientific">Halogranum rubrum</name>
    <dbReference type="NCBI Taxonomy" id="553466"/>
    <lineage>
        <taxon>Archaea</taxon>
        <taxon>Methanobacteriati</taxon>
        <taxon>Methanobacteriota</taxon>
        <taxon>Stenosarchaea group</taxon>
        <taxon>Halobacteria</taxon>
        <taxon>Halobacteriales</taxon>
        <taxon>Haloferacaceae</taxon>
    </lineage>
</organism>
<dbReference type="SUPFAM" id="SSF53850">
    <property type="entry name" value="Periplasmic binding protein-like II"/>
    <property type="match status" value="1"/>
</dbReference>
<accession>A0A1I4GUF9</accession>
<dbReference type="GO" id="GO:0042597">
    <property type="term" value="C:periplasmic space"/>
    <property type="evidence" value="ECO:0007669"/>
    <property type="project" value="UniProtKB-ARBA"/>
</dbReference>
<dbReference type="InterPro" id="IPR039424">
    <property type="entry name" value="SBP_5"/>
</dbReference>
<dbReference type="Pfam" id="PF00496">
    <property type="entry name" value="SBP_bac_5"/>
    <property type="match status" value="1"/>
</dbReference>
<dbReference type="GO" id="GO:0043190">
    <property type="term" value="C:ATP-binding cassette (ABC) transporter complex"/>
    <property type="evidence" value="ECO:0007669"/>
    <property type="project" value="InterPro"/>
</dbReference>
<keyword evidence="3" id="KW-0732">Signal</keyword>
<dbReference type="InterPro" id="IPR030678">
    <property type="entry name" value="Peptide/Ni-bd"/>
</dbReference>
<evidence type="ECO:0000256" key="4">
    <source>
        <dbReference type="SAM" id="MobiDB-lite"/>
    </source>
</evidence>
<comment type="similarity">
    <text evidence="1">Belongs to the bacterial solute-binding protein 5 family.</text>
</comment>
<protein>
    <submittedName>
        <fullName evidence="6">Peptide/nickel transport system substrate-binding protein</fullName>
    </submittedName>
</protein>
<feature type="compositionally biased region" description="Low complexity" evidence="4">
    <location>
        <begin position="57"/>
        <end position="74"/>
    </location>
</feature>
<keyword evidence="2" id="KW-0813">Transport</keyword>
<dbReference type="AlphaFoldDB" id="A0A1I4GUF9"/>
<proteinExistence type="inferred from homology"/>
<name>A0A1I4GUF9_9EURY</name>
<dbReference type="InterPro" id="IPR000914">
    <property type="entry name" value="SBP_5_dom"/>
</dbReference>
<dbReference type="Gene3D" id="3.40.190.10">
    <property type="entry name" value="Periplasmic binding protein-like II"/>
    <property type="match status" value="1"/>
</dbReference>
<dbReference type="Gene3D" id="3.10.105.10">
    <property type="entry name" value="Dipeptide-binding Protein, Domain 3"/>
    <property type="match status" value="1"/>
</dbReference>
<feature type="region of interest" description="Disordered" evidence="4">
    <location>
        <begin position="43"/>
        <end position="75"/>
    </location>
</feature>
<dbReference type="GO" id="GO:1904680">
    <property type="term" value="F:peptide transmembrane transporter activity"/>
    <property type="evidence" value="ECO:0007669"/>
    <property type="project" value="TreeGrafter"/>
</dbReference>
<feature type="domain" description="Solute-binding protein family 5" evidence="5">
    <location>
        <begin position="119"/>
        <end position="473"/>
    </location>
</feature>
<evidence type="ECO:0000313" key="6">
    <source>
        <dbReference type="EMBL" id="SFL33150.1"/>
    </source>
</evidence>
<evidence type="ECO:0000313" key="7">
    <source>
        <dbReference type="Proteomes" id="UP000199607"/>
    </source>
</evidence>
<dbReference type="Proteomes" id="UP000199607">
    <property type="component" value="Unassembled WGS sequence"/>
</dbReference>
<sequence>MPEKPMEKTMVNLSEMSRRDVIKTLGPAAAAIGLAGCLGGENGGEDGGDGGGGGDGDTASTTTQSSSQAQTGGTLNAGMKVGIETMDGRSVTGLQSFQVFYNIYSKLMRWRRDGDELVLVGDLATEWEWEDDTTLVVSLNEDAVFHNGEPVTANDVAYTFDTLYDQPQYTASLLFAQDVTVSARDEHTVEFDTGEQPFASLESTLGFIVGIINEKADKEGDMSTDPVGSGPFVFEEWVDGDHVYVNKFDDYWKEDEEGTQLPYLDRIEFTIYPDVNTKLTTLEQDQLDWIDLVPRREVERIRNHDTLVTQDSGQGAFMGIMQFNTTAPPFSDPNVRKAVLHAMDWDTVLEVAFHGVASRADNFPIPPQAGWDLDVEDPYQGQDLERAEELLAEAEVDHTVEFTNFVTRGDNIRITMQELLQEMLNQNLGMNFNIQIADGSVVFEEQSNNNFGFTVSGFNGMFDPDQMFSVNLVDGAFFNYGGYVNDEIQQLVPQARQTTDRAQREELYGQIMQQYIDDAGKYYPYWDHAVQAMHPRVKNYHPLLDQEWWFEQVWLDQNM</sequence>
<keyword evidence="7" id="KW-1185">Reference proteome</keyword>
<dbReference type="CDD" id="cd00995">
    <property type="entry name" value="PBP2_NikA_DppA_OppA_like"/>
    <property type="match status" value="1"/>
</dbReference>
<evidence type="ECO:0000259" key="5">
    <source>
        <dbReference type="Pfam" id="PF00496"/>
    </source>
</evidence>
<dbReference type="PANTHER" id="PTHR30290">
    <property type="entry name" value="PERIPLASMIC BINDING COMPONENT OF ABC TRANSPORTER"/>
    <property type="match status" value="1"/>
</dbReference>
<evidence type="ECO:0000256" key="1">
    <source>
        <dbReference type="ARBA" id="ARBA00005695"/>
    </source>
</evidence>
<reference evidence="7" key="1">
    <citation type="submission" date="2016-10" db="EMBL/GenBank/DDBJ databases">
        <authorList>
            <person name="Varghese N."/>
            <person name="Submissions S."/>
        </authorList>
    </citation>
    <scope>NUCLEOTIDE SEQUENCE [LARGE SCALE GENOMIC DNA]</scope>
    <source>
        <strain evidence="7">CGMCC 1.7738</strain>
    </source>
</reference>
<dbReference type="EMBL" id="FOTC01000004">
    <property type="protein sequence ID" value="SFL33150.1"/>
    <property type="molecule type" value="Genomic_DNA"/>
</dbReference>
<dbReference type="GO" id="GO:0015833">
    <property type="term" value="P:peptide transport"/>
    <property type="evidence" value="ECO:0007669"/>
    <property type="project" value="TreeGrafter"/>
</dbReference>
<dbReference type="PANTHER" id="PTHR30290:SF9">
    <property type="entry name" value="OLIGOPEPTIDE-BINDING PROTEIN APPA"/>
    <property type="match status" value="1"/>
</dbReference>
<dbReference type="Gene3D" id="3.90.76.10">
    <property type="entry name" value="Dipeptide-binding Protein, Domain 1"/>
    <property type="match status" value="1"/>
</dbReference>
<gene>
    <name evidence="6" type="ORF">SAMN04487950_3397</name>
</gene>
<evidence type="ECO:0000256" key="2">
    <source>
        <dbReference type="ARBA" id="ARBA00022448"/>
    </source>
</evidence>
<evidence type="ECO:0000256" key="3">
    <source>
        <dbReference type="ARBA" id="ARBA00022729"/>
    </source>
</evidence>